<reference evidence="2" key="1">
    <citation type="submission" date="2023-06" db="EMBL/GenBank/DDBJ databases">
        <title>Genome-scale phylogeny and comparative genomics of the fungal order Sordariales.</title>
        <authorList>
            <consortium name="Lawrence Berkeley National Laboratory"/>
            <person name="Hensen N."/>
            <person name="Bonometti L."/>
            <person name="Westerberg I."/>
            <person name="Brannstrom I.O."/>
            <person name="Guillou S."/>
            <person name="Cros-Aarteil S."/>
            <person name="Calhoun S."/>
            <person name="Haridas S."/>
            <person name="Kuo A."/>
            <person name="Mondo S."/>
            <person name="Pangilinan J."/>
            <person name="Riley R."/>
            <person name="LaButti K."/>
            <person name="Andreopoulos B."/>
            <person name="Lipzen A."/>
            <person name="Chen C."/>
            <person name="Yanf M."/>
            <person name="Daum C."/>
            <person name="Ng V."/>
            <person name="Clum A."/>
            <person name="Steindorff A."/>
            <person name="Ohm R."/>
            <person name="Martin F."/>
            <person name="Silar P."/>
            <person name="Natvig D."/>
            <person name="Lalanne C."/>
            <person name="Gautier V."/>
            <person name="Ament-velasquez S.L."/>
            <person name="Kruys A."/>
            <person name="Hutchinson M.I."/>
            <person name="Powell A.J."/>
            <person name="Barry K."/>
            <person name="Miller A.N."/>
            <person name="Grigoriev I.V."/>
            <person name="Debuchy R."/>
            <person name="Gladieux P."/>
            <person name="Thoren M.H."/>
            <person name="Johannesson H."/>
        </authorList>
    </citation>
    <scope>NUCLEOTIDE SEQUENCE</scope>
    <source>
        <strain evidence="2">SMH3391-2</strain>
    </source>
</reference>
<sequence length="297" mass="32239">MFSPSRVLAGNCSARPIEEEEEEGQEYPHSWASTPTYRPLLSATSSPFVASHQDKQHLNNLDYEADEHEQVSHLINLFPSPPCSPPCSPSRSPSRTVSYVPLYKLSTSSHGSNKNNHHLHHLTSCPPPTPTPIPTPRSASRLHLAKSVSTTTSLPASPPYPPPNRDLPPIPVPAIQPDNKPEGGAAQYWEVASRDTPHTAHPKKQRYQQQRRDIPPRTESQHGTSSSRRSEGPLGDGGGGEPSLATTPWAAARAAASESGVSEGQGRREGTHMCGSTSVAQSRFYRIVTRAAVDDEH</sequence>
<feature type="region of interest" description="Disordered" evidence="1">
    <location>
        <begin position="1"/>
        <end position="33"/>
    </location>
</feature>
<feature type="region of interest" description="Disordered" evidence="1">
    <location>
        <begin position="108"/>
        <end position="277"/>
    </location>
</feature>
<feature type="compositionally biased region" description="Basic and acidic residues" evidence="1">
    <location>
        <begin position="210"/>
        <end position="220"/>
    </location>
</feature>
<dbReference type="Proteomes" id="UP001174934">
    <property type="component" value="Unassembled WGS sequence"/>
</dbReference>
<proteinExistence type="predicted"/>
<protein>
    <submittedName>
        <fullName evidence="2">Uncharacterized protein</fullName>
    </submittedName>
</protein>
<dbReference type="AlphaFoldDB" id="A0AA39XM61"/>
<gene>
    <name evidence="2" type="ORF">B0T17DRAFT_519217</name>
</gene>
<accession>A0AA39XM61</accession>
<evidence type="ECO:0000313" key="2">
    <source>
        <dbReference type="EMBL" id="KAK0636474.1"/>
    </source>
</evidence>
<keyword evidence="3" id="KW-1185">Reference proteome</keyword>
<comment type="caution">
    <text evidence="2">The sequence shown here is derived from an EMBL/GenBank/DDBJ whole genome shotgun (WGS) entry which is preliminary data.</text>
</comment>
<feature type="compositionally biased region" description="Pro residues" evidence="1">
    <location>
        <begin position="156"/>
        <end position="174"/>
    </location>
</feature>
<dbReference type="EMBL" id="JAULSR010000001">
    <property type="protein sequence ID" value="KAK0636474.1"/>
    <property type="molecule type" value="Genomic_DNA"/>
</dbReference>
<name>A0AA39XM61_9PEZI</name>
<feature type="compositionally biased region" description="Pro residues" evidence="1">
    <location>
        <begin position="125"/>
        <end position="135"/>
    </location>
</feature>
<evidence type="ECO:0000256" key="1">
    <source>
        <dbReference type="SAM" id="MobiDB-lite"/>
    </source>
</evidence>
<organism evidence="2 3">
    <name type="scientific">Bombardia bombarda</name>
    <dbReference type="NCBI Taxonomy" id="252184"/>
    <lineage>
        <taxon>Eukaryota</taxon>
        <taxon>Fungi</taxon>
        <taxon>Dikarya</taxon>
        <taxon>Ascomycota</taxon>
        <taxon>Pezizomycotina</taxon>
        <taxon>Sordariomycetes</taxon>
        <taxon>Sordariomycetidae</taxon>
        <taxon>Sordariales</taxon>
        <taxon>Lasiosphaeriaceae</taxon>
        <taxon>Bombardia</taxon>
    </lineage>
</organism>
<evidence type="ECO:0000313" key="3">
    <source>
        <dbReference type="Proteomes" id="UP001174934"/>
    </source>
</evidence>